<organism evidence="3 4">
    <name type="scientific">Sapientia aquatica</name>
    <dbReference type="NCBI Taxonomy" id="1549640"/>
    <lineage>
        <taxon>Bacteria</taxon>
        <taxon>Pseudomonadati</taxon>
        <taxon>Pseudomonadota</taxon>
        <taxon>Betaproteobacteria</taxon>
        <taxon>Burkholderiales</taxon>
        <taxon>Oxalobacteraceae</taxon>
        <taxon>Sapientia</taxon>
    </lineage>
</organism>
<evidence type="ECO:0000313" key="3">
    <source>
        <dbReference type="EMBL" id="TDK63767.1"/>
    </source>
</evidence>
<dbReference type="OrthoDB" id="9814826at2"/>
<reference evidence="3 4" key="1">
    <citation type="submission" date="2019-03" db="EMBL/GenBank/DDBJ databases">
        <title>Sapientia aquatica gen. nov., sp. nov., isolated from a crater lake.</title>
        <authorList>
            <person name="Felfoldi T."/>
            <person name="Szabo A."/>
            <person name="Toth E."/>
            <person name="Schumann P."/>
            <person name="Keki Z."/>
            <person name="Marialigeti K."/>
            <person name="Mathe I."/>
        </authorList>
    </citation>
    <scope>NUCLEOTIDE SEQUENCE [LARGE SCALE GENOMIC DNA]</scope>
    <source>
        <strain evidence="3 4">SA-152</strain>
    </source>
</reference>
<dbReference type="InterPro" id="IPR017938">
    <property type="entry name" value="Riboflavin_synthase-like_b-brl"/>
</dbReference>
<proteinExistence type="inferred from homology"/>
<dbReference type="AlphaFoldDB" id="A0A4R5VYY1"/>
<dbReference type="Pfam" id="PF04954">
    <property type="entry name" value="SIP"/>
    <property type="match status" value="1"/>
</dbReference>
<comment type="caution">
    <text evidence="3">The sequence shown here is derived from an EMBL/GenBank/DDBJ whole genome shotgun (WGS) entry which is preliminary data.</text>
</comment>
<evidence type="ECO:0000313" key="4">
    <source>
        <dbReference type="Proteomes" id="UP000294829"/>
    </source>
</evidence>
<dbReference type="InterPro" id="IPR007037">
    <property type="entry name" value="SIP_rossman_dom"/>
</dbReference>
<dbReference type="GO" id="GO:0016491">
    <property type="term" value="F:oxidoreductase activity"/>
    <property type="evidence" value="ECO:0007669"/>
    <property type="project" value="InterPro"/>
</dbReference>
<dbReference type="RefSeq" id="WP_133329761.1">
    <property type="nucleotide sequence ID" value="NZ_SMYL01000008.1"/>
</dbReference>
<gene>
    <name evidence="3" type="ORF">E2I14_14470</name>
</gene>
<accession>A0A4R5VYY1</accession>
<sequence>MKPNLHSRTLTPVRVSEIYDITPTMRRITVTGEGLREFPVQKPAQWMKVFFPSPDNRPPSTRAYTIRQFCPSDARMEIDLVLHGDTGPAGYWAARAQVGSTLQLSMPRAGADINAATKRFVLVGDHTALPAMSAIVAALPERVQIDMFAEVPDERDEQELVTAAQLNLRWTHAGQKTPGTTGQLETQLQQASIDIADCQFWVAGESTMVKNVVAHLCNERLVPKSAIQSAGYWKLGVKGHKE</sequence>
<feature type="domain" description="FAD-binding FR-type" evidence="2">
    <location>
        <begin position="8"/>
        <end position="114"/>
    </location>
</feature>
<name>A0A4R5VYY1_9BURK</name>
<keyword evidence="4" id="KW-1185">Reference proteome</keyword>
<dbReference type="InterPro" id="IPR017927">
    <property type="entry name" value="FAD-bd_FR_type"/>
</dbReference>
<dbReference type="Proteomes" id="UP000294829">
    <property type="component" value="Unassembled WGS sequence"/>
</dbReference>
<dbReference type="CDD" id="cd06193">
    <property type="entry name" value="siderophore_interacting"/>
    <property type="match status" value="1"/>
</dbReference>
<dbReference type="PANTHER" id="PTHR30157">
    <property type="entry name" value="FERRIC REDUCTASE, NADPH-DEPENDENT"/>
    <property type="match status" value="1"/>
</dbReference>
<dbReference type="PANTHER" id="PTHR30157:SF0">
    <property type="entry name" value="NADPH-DEPENDENT FERRIC-CHELATE REDUCTASE"/>
    <property type="match status" value="1"/>
</dbReference>
<dbReference type="SUPFAM" id="SSF63380">
    <property type="entry name" value="Riboflavin synthase domain-like"/>
    <property type="match status" value="1"/>
</dbReference>
<dbReference type="EMBL" id="SMYL01000008">
    <property type="protein sequence ID" value="TDK63767.1"/>
    <property type="molecule type" value="Genomic_DNA"/>
</dbReference>
<dbReference type="Gene3D" id="2.40.30.10">
    <property type="entry name" value="Translation factors"/>
    <property type="match status" value="1"/>
</dbReference>
<evidence type="ECO:0000256" key="1">
    <source>
        <dbReference type="ARBA" id="ARBA00035644"/>
    </source>
</evidence>
<protein>
    <submittedName>
        <fullName evidence="3">Siderophore-interacting protein</fullName>
    </submittedName>
</protein>
<dbReference type="InterPro" id="IPR039374">
    <property type="entry name" value="SIP_fam"/>
</dbReference>
<comment type="similarity">
    <text evidence="1">Belongs to the SIP oxidoreductase family.</text>
</comment>
<dbReference type="Pfam" id="PF08021">
    <property type="entry name" value="FAD_binding_9"/>
    <property type="match status" value="1"/>
</dbReference>
<evidence type="ECO:0000259" key="2">
    <source>
        <dbReference type="PROSITE" id="PS51384"/>
    </source>
</evidence>
<dbReference type="PROSITE" id="PS51384">
    <property type="entry name" value="FAD_FR"/>
    <property type="match status" value="1"/>
</dbReference>
<dbReference type="InterPro" id="IPR013113">
    <property type="entry name" value="SIP_FAD-bd"/>
</dbReference>
<dbReference type="Gene3D" id="3.40.50.80">
    <property type="entry name" value="Nucleotide-binding domain of ferredoxin-NADP reductase (FNR) module"/>
    <property type="match status" value="1"/>
</dbReference>
<dbReference type="InterPro" id="IPR039261">
    <property type="entry name" value="FNR_nucleotide-bd"/>
</dbReference>